<evidence type="ECO:0000313" key="7">
    <source>
        <dbReference type="EMBL" id="KAA9037174.1"/>
    </source>
</evidence>
<dbReference type="Pfam" id="PF04542">
    <property type="entry name" value="Sigma70_r2"/>
    <property type="match status" value="1"/>
</dbReference>
<gene>
    <name evidence="7" type="ORF">FW778_17250</name>
</gene>
<dbReference type="Gene3D" id="1.10.10.10">
    <property type="entry name" value="Winged helix-like DNA-binding domain superfamily/Winged helix DNA-binding domain"/>
    <property type="match status" value="1"/>
</dbReference>
<dbReference type="AlphaFoldDB" id="A0A5J5IGB8"/>
<protein>
    <submittedName>
        <fullName evidence="7">Sigma-70 family RNA polymerase sigma factor</fullName>
    </submittedName>
</protein>
<reference evidence="7 8" key="1">
    <citation type="submission" date="2019-09" db="EMBL/GenBank/DDBJ databases">
        <title>Draft genome sequence of Ginsengibacter sp. BR5-29.</title>
        <authorList>
            <person name="Im W.-T."/>
        </authorList>
    </citation>
    <scope>NUCLEOTIDE SEQUENCE [LARGE SCALE GENOMIC DNA]</scope>
    <source>
        <strain evidence="7 8">BR5-29</strain>
    </source>
</reference>
<dbReference type="GO" id="GO:0003677">
    <property type="term" value="F:DNA binding"/>
    <property type="evidence" value="ECO:0007669"/>
    <property type="project" value="InterPro"/>
</dbReference>
<organism evidence="7 8">
    <name type="scientific">Ginsengibacter hankyongi</name>
    <dbReference type="NCBI Taxonomy" id="2607284"/>
    <lineage>
        <taxon>Bacteria</taxon>
        <taxon>Pseudomonadati</taxon>
        <taxon>Bacteroidota</taxon>
        <taxon>Chitinophagia</taxon>
        <taxon>Chitinophagales</taxon>
        <taxon>Chitinophagaceae</taxon>
        <taxon>Ginsengibacter</taxon>
    </lineage>
</organism>
<feature type="domain" description="RNA polymerase sigma-70 region 2" evidence="5">
    <location>
        <begin position="33"/>
        <end position="93"/>
    </location>
</feature>
<dbReference type="InterPro" id="IPR013325">
    <property type="entry name" value="RNA_pol_sigma_r2"/>
</dbReference>
<dbReference type="PANTHER" id="PTHR43133:SF51">
    <property type="entry name" value="RNA POLYMERASE SIGMA FACTOR"/>
    <property type="match status" value="1"/>
</dbReference>
<feature type="domain" description="RNA polymerase sigma factor 70 region 4 type 2" evidence="6">
    <location>
        <begin position="139"/>
        <end position="189"/>
    </location>
</feature>
<dbReference type="Gene3D" id="1.10.1740.10">
    <property type="match status" value="1"/>
</dbReference>
<dbReference type="InterPro" id="IPR014284">
    <property type="entry name" value="RNA_pol_sigma-70_dom"/>
</dbReference>
<keyword evidence="3" id="KW-0731">Sigma factor</keyword>
<keyword evidence="8" id="KW-1185">Reference proteome</keyword>
<dbReference type="InterPro" id="IPR007627">
    <property type="entry name" value="RNA_pol_sigma70_r2"/>
</dbReference>
<dbReference type="SUPFAM" id="SSF88946">
    <property type="entry name" value="Sigma2 domain of RNA polymerase sigma factors"/>
    <property type="match status" value="1"/>
</dbReference>
<accession>A0A5J5IGB8</accession>
<dbReference type="InterPro" id="IPR013249">
    <property type="entry name" value="RNA_pol_sigma70_r4_t2"/>
</dbReference>
<evidence type="ECO:0000313" key="8">
    <source>
        <dbReference type="Proteomes" id="UP000326903"/>
    </source>
</evidence>
<sequence>MNYAAVYKNIEQYPDSAVIKEILLGNTELFEILIRRYNPDLYRTGRGYGYNHQDTEDLMQEAFINSFQSLSKFEHRSSFKTWVIRIMLNQCYHKSQKLSYRNRPAIEISINKNSGSMFLTTNHSDPDKSVVNKELKNVIEGALKNLPEDYRMTFTLRELTGLNVADTAELLNITASNVKVRLNRAKMMLRKEIEKIYSPEDIYEFNLIYCDKIVDEVMKKILS</sequence>
<evidence type="ECO:0000259" key="6">
    <source>
        <dbReference type="Pfam" id="PF08281"/>
    </source>
</evidence>
<dbReference type="CDD" id="cd06171">
    <property type="entry name" value="Sigma70_r4"/>
    <property type="match status" value="1"/>
</dbReference>
<name>A0A5J5IGB8_9BACT</name>
<evidence type="ECO:0000256" key="4">
    <source>
        <dbReference type="ARBA" id="ARBA00023163"/>
    </source>
</evidence>
<dbReference type="GO" id="GO:0016987">
    <property type="term" value="F:sigma factor activity"/>
    <property type="evidence" value="ECO:0007669"/>
    <property type="project" value="UniProtKB-KW"/>
</dbReference>
<comment type="similarity">
    <text evidence="1">Belongs to the sigma-70 factor family. ECF subfamily.</text>
</comment>
<keyword evidence="4" id="KW-0804">Transcription</keyword>
<dbReference type="Proteomes" id="UP000326903">
    <property type="component" value="Unassembled WGS sequence"/>
</dbReference>
<dbReference type="GO" id="GO:0006352">
    <property type="term" value="P:DNA-templated transcription initiation"/>
    <property type="evidence" value="ECO:0007669"/>
    <property type="project" value="InterPro"/>
</dbReference>
<dbReference type="PANTHER" id="PTHR43133">
    <property type="entry name" value="RNA POLYMERASE ECF-TYPE SIGMA FACTO"/>
    <property type="match status" value="1"/>
</dbReference>
<dbReference type="NCBIfam" id="TIGR02937">
    <property type="entry name" value="sigma70-ECF"/>
    <property type="match status" value="1"/>
</dbReference>
<keyword evidence="2" id="KW-0805">Transcription regulation</keyword>
<evidence type="ECO:0000256" key="2">
    <source>
        <dbReference type="ARBA" id="ARBA00023015"/>
    </source>
</evidence>
<dbReference type="InterPro" id="IPR036388">
    <property type="entry name" value="WH-like_DNA-bd_sf"/>
</dbReference>
<dbReference type="RefSeq" id="WP_150416102.1">
    <property type="nucleotide sequence ID" value="NZ_VYQF01000006.1"/>
</dbReference>
<dbReference type="Pfam" id="PF08281">
    <property type="entry name" value="Sigma70_r4_2"/>
    <property type="match status" value="1"/>
</dbReference>
<evidence type="ECO:0000256" key="3">
    <source>
        <dbReference type="ARBA" id="ARBA00023082"/>
    </source>
</evidence>
<evidence type="ECO:0000256" key="1">
    <source>
        <dbReference type="ARBA" id="ARBA00010641"/>
    </source>
</evidence>
<dbReference type="InterPro" id="IPR039425">
    <property type="entry name" value="RNA_pol_sigma-70-like"/>
</dbReference>
<comment type="caution">
    <text evidence="7">The sequence shown here is derived from an EMBL/GenBank/DDBJ whole genome shotgun (WGS) entry which is preliminary data.</text>
</comment>
<dbReference type="EMBL" id="VYQF01000006">
    <property type="protein sequence ID" value="KAA9037174.1"/>
    <property type="molecule type" value="Genomic_DNA"/>
</dbReference>
<evidence type="ECO:0000259" key="5">
    <source>
        <dbReference type="Pfam" id="PF04542"/>
    </source>
</evidence>
<dbReference type="SUPFAM" id="SSF88659">
    <property type="entry name" value="Sigma3 and sigma4 domains of RNA polymerase sigma factors"/>
    <property type="match status" value="1"/>
</dbReference>
<dbReference type="InterPro" id="IPR013324">
    <property type="entry name" value="RNA_pol_sigma_r3/r4-like"/>
</dbReference>
<proteinExistence type="inferred from homology"/>